<dbReference type="EMBL" id="CP098502">
    <property type="protein sequence ID" value="UTI65140.1"/>
    <property type="molecule type" value="Genomic_DNA"/>
</dbReference>
<evidence type="ECO:0000256" key="4">
    <source>
        <dbReference type="ARBA" id="ARBA00022989"/>
    </source>
</evidence>
<evidence type="ECO:0000256" key="3">
    <source>
        <dbReference type="ARBA" id="ARBA00022692"/>
    </source>
</evidence>
<comment type="similarity">
    <text evidence="2">Belongs to the oxidase-dependent Fe transporter (OFeT) (TC 9.A.10.1) family.</text>
</comment>
<evidence type="ECO:0000256" key="2">
    <source>
        <dbReference type="ARBA" id="ARBA00008333"/>
    </source>
</evidence>
<evidence type="ECO:0000313" key="8">
    <source>
        <dbReference type="Proteomes" id="UP001056035"/>
    </source>
</evidence>
<comment type="subcellular location">
    <subcellularLocation>
        <location evidence="1">Membrane</location>
        <topology evidence="1">Multi-pass membrane protein</topology>
    </subcellularLocation>
</comment>
<dbReference type="PANTHER" id="PTHR31632">
    <property type="entry name" value="IRON TRANSPORTER FTH1"/>
    <property type="match status" value="1"/>
</dbReference>
<dbReference type="Proteomes" id="UP001056035">
    <property type="component" value="Chromosome"/>
</dbReference>
<dbReference type="RefSeq" id="WP_254571830.1">
    <property type="nucleotide sequence ID" value="NZ_CP098502.1"/>
</dbReference>
<dbReference type="Pfam" id="PF03239">
    <property type="entry name" value="FTR1"/>
    <property type="match status" value="1"/>
</dbReference>
<evidence type="ECO:0000256" key="6">
    <source>
        <dbReference type="SAM" id="Phobius"/>
    </source>
</evidence>
<feature type="transmembrane region" description="Helical" evidence="6">
    <location>
        <begin position="299"/>
        <end position="316"/>
    </location>
</feature>
<feature type="transmembrane region" description="Helical" evidence="6">
    <location>
        <begin position="64"/>
        <end position="89"/>
    </location>
</feature>
<sequence length="352" mass="37508">MSSNAAPSSAAPASSARSAAASRTPWWLLALTLVAGAVYLMATASTGPVDPAEVRGPQSHTTVVFNSAIIVFREGLEAVLIFAAVTASFLGANRSRRRPVVLGAAFAFGFSVVTWFLVQALLDAASSLGPKLEAITGFIAVAVLLVILNWFVHKVYWTQWIGRHHKQRKKLLASSGLGATIGLVALGFTSVYREGFEVVLFLQNLQLKEGDGPVLEGLAIGLAATGIVGLITFKLQHKLPYKKMLIVTGGLVGVVLVVMIGGTALSFQELGWIPRHDTPFTVPTWMGAWFEMYGTYETLGSQLLAGLFVIGSYHLAEYLKVRRPVARGEQPAVRATEAPAAAPPAARVLETV</sequence>
<evidence type="ECO:0000313" key="7">
    <source>
        <dbReference type="EMBL" id="UTI65140.1"/>
    </source>
</evidence>
<keyword evidence="5 6" id="KW-0472">Membrane</keyword>
<keyword evidence="3 6" id="KW-0812">Transmembrane</keyword>
<dbReference type="PANTHER" id="PTHR31632:SF2">
    <property type="entry name" value="PLASMA MEMBRANE IRON PERMEASE"/>
    <property type="match status" value="1"/>
</dbReference>
<dbReference type="InterPro" id="IPR004923">
    <property type="entry name" value="FTR1/Fip1/EfeU"/>
</dbReference>
<feature type="transmembrane region" description="Helical" evidence="6">
    <location>
        <begin position="134"/>
        <end position="152"/>
    </location>
</feature>
<feature type="transmembrane region" description="Helical" evidence="6">
    <location>
        <begin position="212"/>
        <end position="233"/>
    </location>
</feature>
<proteinExistence type="inferred from homology"/>
<reference evidence="7 8" key="1">
    <citation type="submission" date="2022-06" db="EMBL/GenBank/DDBJ databases">
        <title>Paraconexibacter antarcticus.</title>
        <authorList>
            <person name="Kim C.S."/>
        </authorList>
    </citation>
    <scope>NUCLEOTIDE SEQUENCE [LARGE SCALE GENOMIC DNA]</scope>
    <source>
        <strain evidence="7 8">02-257</strain>
    </source>
</reference>
<feature type="transmembrane region" description="Helical" evidence="6">
    <location>
        <begin position="245"/>
        <end position="267"/>
    </location>
</feature>
<feature type="transmembrane region" description="Helical" evidence="6">
    <location>
        <begin position="101"/>
        <end position="122"/>
    </location>
</feature>
<gene>
    <name evidence="7" type="ORF">NBH00_02755</name>
</gene>
<evidence type="ECO:0000256" key="5">
    <source>
        <dbReference type="ARBA" id="ARBA00023136"/>
    </source>
</evidence>
<name>A0ABY5DUH0_9ACTN</name>
<feature type="transmembrane region" description="Helical" evidence="6">
    <location>
        <begin position="26"/>
        <end position="44"/>
    </location>
</feature>
<evidence type="ECO:0000256" key="1">
    <source>
        <dbReference type="ARBA" id="ARBA00004141"/>
    </source>
</evidence>
<keyword evidence="4 6" id="KW-1133">Transmembrane helix</keyword>
<organism evidence="7 8">
    <name type="scientific">Paraconexibacter antarcticus</name>
    <dbReference type="NCBI Taxonomy" id="2949664"/>
    <lineage>
        <taxon>Bacteria</taxon>
        <taxon>Bacillati</taxon>
        <taxon>Actinomycetota</taxon>
        <taxon>Thermoleophilia</taxon>
        <taxon>Solirubrobacterales</taxon>
        <taxon>Paraconexibacteraceae</taxon>
        <taxon>Paraconexibacter</taxon>
    </lineage>
</organism>
<accession>A0ABY5DUH0</accession>
<protein>
    <submittedName>
        <fullName evidence="7">FTR1 family protein</fullName>
    </submittedName>
</protein>
<keyword evidence="8" id="KW-1185">Reference proteome</keyword>
<feature type="transmembrane region" description="Helical" evidence="6">
    <location>
        <begin position="172"/>
        <end position="192"/>
    </location>
</feature>